<proteinExistence type="predicted"/>
<dbReference type="Pfam" id="PF08878">
    <property type="entry name" value="HamA"/>
    <property type="match status" value="1"/>
</dbReference>
<feature type="domain" description="Anti-bacteriophage protein A/HamA C-terminal" evidence="1">
    <location>
        <begin position="23"/>
        <end position="302"/>
    </location>
</feature>
<dbReference type="EMBL" id="VLLC01000009">
    <property type="protein sequence ID" value="TWI72980.1"/>
    <property type="molecule type" value="Genomic_DNA"/>
</dbReference>
<comment type="caution">
    <text evidence="2">The sequence shown here is derived from an EMBL/GenBank/DDBJ whole genome shotgun (WGS) entry which is preliminary data.</text>
</comment>
<name>A0A562RXD9_9BACT</name>
<gene>
    <name evidence="2" type="ORF">LZ24_01391</name>
</gene>
<evidence type="ECO:0000259" key="1">
    <source>
        <dbReference type="Pfam" id="PF08878"/>
    </source>
</evidence>
<dbReference type="Proteomes" id="UP000318307">
    <property type="component" value="Unassembled WGS sequence"/>
</dbReference>
<dbReference type="OrthoDB" id="4964195at2"/>
<evidence type="ECO:0000313" key="2">
    <source>
        <dbReference type="EMBL" id="TWI72980.1"/>
    </source>
</evidence>
<organism evidence="2 3">
    <name type="scientific">Desulfobotulus alkaliphilus</name>
    <dbReference type="NCBI Taxonomy" id="622671"/>
    <lineage>
        <taxon>Bacteria</taxon>
        <taxon>Pseudomonadati</taxon>
        <taxon>Thermodesulfobacteriota</taxon>
        <taxon>Desulfobacteria</taxon>
        <taxon>Desulfobacterales</taxon>
        <taxon>Desulfobacteraceae</taxon>
        <taxon>Desulfobotulus</taxon>
    </lineage>
</organism>
<dbReference type="RefSeq" id="WP_144683914.1">
    <property type="nucleotide sequence ID" value="NZ_VLLC01000009.1"/>
</dbReference>
<dbReference type="AlphaFoldDB" id="A0A562RXD9"/>
<reference evidence="2 3" key="1">
    <citation type="submission" date="2019-07" db="EMBL/GenBank/DDBJ databases">
        <title>Genome sequencing of 100 strains of the haloalkaliphilic chemolithoautotrophic sulfur-oxidizing bacterium Thioalkalivibrio.</title>
        <authorList>
            <person name="Muyzer G."/>
        </authorList>
    </citation>
    <scope>NUCLEOTIDE SEQUENCE [LARGE SCALE GENOMIC DNA]</scope>
    <source>
        <strain evidence="2 3">ASO4-4</strain>
    </source>
</reference>
<accession>A0A562RXD9</accession>
<sequence length="309" mass="35492">MSTGFEFEILIDESFLALTPECSLKPVDNKNVLTILNDFEDEKWRYYKFQNFIWDNIAETALSQKERESLSNQSHSLLTAAASNLRLTDSLNEIGKGSELAEIVLYGIMKNHYKALPVVPKIFYKQNVQDNAKGADSVHIVLEGPDSFTIWFGEAKFYSSIEDSRLTSVIESVKNSLSTTKLKKENAIVTNLQDIDSLIEDVELKEKIKDALSPKESIDNLKPILHIPILLLHQCDHTCKAKYISDDYREKIISWHKDRSMSFFTKQVKQLSEIIRYSEITFHLILFPVPEKQTIVDKFISAVQFYKGQ</sequence>
<keyword evidence="3" id="KW-1185">Reference proteome</keyword>
<evidence type="ECO:0000313" key="3">
    <source>
        <dbReference type="Proteomes" id="UP000318307"/>
    </source>
</evidence>
<dbReference type="InterPro" id="IPR014976">
    <property type="entry name" value="AbpA_HamA_C"/>
</dbReference>
<protein>
    <submittedName>
        <fullName evidence="2">Uncharacterized protein DUF1837</fullName>
    </submittedName>
</protein>